<evidence type="ECO:0000259" key="2">
    <source>
        <dbReference type="Pfam" id="PF13240"/>
    </source>
</evidence>
<evidence type="ECO:0000313" key="6">
    <source>
        <dbReference type="Proteomes" id="UP000051883"/>
    </source>
</evidence>
<dbReference type="EMBL" id="AZDK01000021">
    <property type="protein sequence ID" value="KRK59006.1"/>
    <property type="molecule type" value="Genomic_DNA"/>
</dbReference>
<keyword evidence="1" id="KW-0812">Transmembrane</keyword>
<gene>
    <name evidence="4" type="ORF">FC31_GL000888</name>
    <name evidence="3" type="ORF">HMPREF0494_1046</name>
</gene>
<dbReference type="eggNOG" id="ENOG5032WXD">
    <property type="taxonomic scope" value="Bacteria"/>
</dbReference>
<keyword evidence="1" id="KW-0472">Membrane</keyword>
<feature type="domain" description="Zinc-ribbon" evidence="2">
    <location>
        <begin position="3"/>
        <end position="25"/>
    </location>
</feature>
<name>C8P6V2_9LACO</name>
<accession>C8P6V2</accession>
<evidence type="ECO:0000313" key="4">
    <source>
        <dbReference type="EMBL" id="KRK59006.1"/>
    </source>
</evidence>
<proteinExistence type="predicted"/>
<keyword evidence="6" id="KW-1185">Reference proteome</keyword>
<dbReference type="Proteomes" id="UP000003675">
    <property type="component" value="Unassembled WGS sequence"/>
</dbReference>
<reference evidence="3 5" key="1">
    <citation type="submission" date="2009-09" db="EMBL/GenBank/DDBJ databases">
        <authorList>
            <person name="Qin X."/>
            <person name="Bachman B."/>
            <person name="Battles P."/>
            <person name="Bell A."/>
            <person name="Bess C."/>
            <person name="Bickham C."/>
            <person name="Chaboub L."/>
            <person name="Chen D."/>
            <person name="Coyle M."/>
            <person name="Deiros D.R."/>
            <person name="Dinh H."/>
            <person name="Forbes L."/>
            <person name="Fowler G."/>
            <person name="Francisco L."/>
            <person name="Fu Q."/>
            <person name="Gubbala S."/>
            <person name="Hale W."/>
            <person name="Han Y."/>
            <person name="Hemphill L."/>
            <person name="Highlander S.K."/>
            <person name="Hirani K."/>
            <person name="Hogues M."/>
            <person name="Jackson L."/>
            <person name="Jakkamsetti A."/>
            <person name="Javaid M."/>
            <person name="Jiang H."/>
            <person name="Korchina V."/>
            <person name="Kovar C."/>
            <person name="Lara F."/>
            <person name="Lee S."/>
            <person name="Mata R."/>
            <person name="Mathew T."/>
            <person name="Moen C."/>
            <person name="Morales K."/>
            <person name="Munidasa M."/>
            <person name="Nazareth L."/>
            <person name="Ngo R."/>
            <person name="Nguyen L."/>
            <person name="Okwuonu G."/>
            <person name="Ongeri F."/>
            <person name="Patil S."/>
            <person name="Petrosino J."/>
            <person name="Pham C."/>
            <person name="Pham P."/>
            <person name="Pu L.-L."/>
            <person name="Puazo M."/>
            <person name="Raj R."/>
            <person name="Reid J."/>
            <person name="Rouhana J."/>
            <person name="Saada N."/>
            <person name="Shang Y."/>
            <person name="Simmons D."/>
            <person name="Thornton R."/>
            <person name="Warren J."/>
            <person name="Weissenberger G."/>
            <person name="Zhang J."/>
            <person name="Zhang L."/>
            <person name="Zhou C."/>
            <person name="Zhu D."/>
            <person name="Muzny D."/>
            <person name="Worley K."/>
            <person name="Gibbs R."/>
        </authorList>
    </citation>
    <scope>NUCLEOTIDE SEQUENCE [LARGE SCALE GENOMIC DNA]</scope>
    <source>
        <strain evidence="3 5">DSM 16041</strain>
    </source>
</reference>
<dbReference type="HOGENOM" id="CLU_161998_0_0_9"/>
<keyword evidence="1" id="KW-1133">Transmembrane helix</keyword>
<feature type="transmembrane region" description="Helical" evidence="1">
    <location>
        <begin position="72"/>
        <end position="96"/>
    </location>
</feature>
<sequence>MNFCQNCGAKLPENAAKCPNCGQPVVSSGPQRGTEDRGSFGWAVLGAAIPLVGLILFLVWRKQTPQNANSAGIGALIGVAFTALFWVTTAITTIIAR</sequence>
<comment type="caution">
    <text evidence="3">The sequence shown here is derived from an EMBL/GenBank/DDBJ whole genome shotgun (WGS) entry which is preliminary data.</text>
</comment>
<evidence type="ECO:0000256" key="1">
    <source>
        <dbReference type="SAM" id="Phobius"/>
    </source>
</evidence>
<dbReference type="AlphaFoldDB" id="C8P6V2"/>
<reference evidence="4 6" key="2">
    <citation type="journal article" date="2015" name="Genome Announc.">
        <title>Expanding the biotechnology potential of lactobacilli through comparative genomics of 213 strains and associated genera.</title>
        <authorList>
            <person name="Sun Z."/>
            <person name="Harris H.M."/>
            <person name="McCann A."/>
            <person name="Guo C."/>
            <person name="Argimon S."/>
            <person name="Zhang W."/>
            <person name="Yang X."/>
            <person name="Jeffery I.B."/>
            <person name="Cooney J.C."/>
            <person name="Kagawa T.F."/>
            <person name="Liu W."/>
            <person name="Song Y."/>
            <person name="Salvetti E."/>
            <person name="Wrobel A."/>
            <person name="Rasinkangas P."/>
            <person name="Parkhill J."/>
            <person name="Rea M.C."/>
            <person name="O'Sullivan O."/>
            <person name="Ritari J."/>
            <person name="Douillard F.P."/>
            <person name="Paul Ross R."/>
            <person name="Yang R."/>
            <person name="Briner A.E."/>
            <person name="Felis G.E."/>
            <person name="de Vos W.M."/>
            <person name="Barrangou R."/>
            <person name="Klaenhammer T.R."/>
            <person name="Caufield P.W."/>
            <person name="Cui Y."/>
            <person name="Zhang H."/>
            <person name="O'Toole P.W."/>
        </authorList>
    </citation>
    <scope>NUCLEOTIDE SEQUENCE [LARGE SCALE GENOMIC DNA]</scope>
    <source>
        <strain evidence="4 6">DSM 16041</strain>
    </source>
</reference>
<dbReference type="OrthoDB" id="90521at2"/>
<dbReference type="STRING" id="525309.HMPREF0494_1046"/>
<dbReference type="EMBL" id="ACLL01000024">
    <property type="protein sequence ID" value="EEW53748.1"/>
    <property type="molecule type" value="Genomic_DNA"/>
</dbReference>
<evidence type="ECO:0000313" key="3">
    <source>
        <dbReference type="EMBL" id="EEW53748.1"/>
    </source>
</evidence>
<dbReference type="Pfam" id="PF13240">
    <property type="entry name" value="Zn_Ribbon_1"/>
    <property type="match status" value="1"/>
</dbReference>
<dbReference type="Proteomes" id="UP000051883">
    <property type="component" value="Unassembled WGS sequence"/>
</dbReference>
<dbReference type="PATRIC" id="fig|525309.8.peg.899"/>
<dbReference type="RefSeq" id="WP_007124328.1">
    <property type="nucleotide sequence ID" value="NZ_AZDK01000021.1"/>
</dbReference>
<organism evidence="3 5">
    <name type="scientific">Limosilactobacillus antri DSM 16041</name>
    <dbReference type="NCBI Taxonomy" id="525309"/>
    <lineage>
        <taxon>Bacteria</taxon>
        <taxon>Bacillati</taxon>
        <taxon>Bacillota</taxon>
        <taxon>Bacilli</taxon>
        <taxon>Lactobacillales</taxon>
        <taxon>Lactobacillaceae</taxon>
        <taxon>Limosilactobacillus</taxon>
    </lineage>
</organism>
<evidence type="ECO:0000313" key="5">
    <source>
        <dbReference type="Proteomes" id="UP000003675"/>
    </source>
</evidence>
<feature type="transmembrane region" description="Helical" evidence="1">
    <location>
        <begin position="40"/>
        <end position="60"/>
    </location>
</feature>
<protein>
    <recommendedName>
        <fullName evidence="2">Zinc-ribbon domain-containing protein</fullName>
    </recommendedName>
</protein>
<dbReference type="InterPro" id="IPR026870">
    <property type="entry name" value="Zinc_ribbon_dom"/>
</dbReference>